<reference evidence="2 3" key="1">
    <citation type="submission" date="2016-10" db="EMBL/GenBank/DDBJ databases">
        <authorList>
            <person name="Varghese N."/>
            <person name="Submissions S."/>
        </authorList>
    </citation>
    <scope>NUCLEOTIDE SEQUENCE [LARGE SCALE GENOMIC DNA]</scope>
    <source>
        <strain evidence="2 3">IAM 15147</strain>
    </source>
</reference>
<comment type="caution">
    <text evidence="2">The sequence shown here is derived from an EMBL/GenBank/DDBJ whole genome shotgun (WGS) entry which is preliminary data.</text>
</comment>
<feature type="transmembrane region" description="Helical" evidence="1">
    <location>
        <begin position="46"/>
        <end position="66"/>
    </location>
</feature>
<evidence type="ECO:0000313" key="3">
    <source>
        <dbReference type="Proteomes" id="UP000198506"/>
    </source>
</evidence>
<keyword evidence="3" id="KW-1185">Reference proteome</keyword>
<sequence length="107" mass="11186">MSLLVGVLGGGLLALTIVGRQSAVASYRVSGVAPIALRWILTLETAWFAGLIAISNTAGLIALQAWHPSFAADALRGLAAACIALLVSAMATELVARRPLHRQLKDR</sequence>
<dbReference type="EMBL" id="FOZN01000001">
    <property type="protein sequence ID" value="SFR99132.1"/>
    <property type="molecule type" value="Genomic_DNA"/>
</dbReference>
<keyword evidence="1" id="KW-1133">Transmembrane helix</keyword>
<dbReference type="AlphaFoldDB" id="A0AA94KYJ5"/>
<name>A0AA94KYJ5_9MICO</name>
<keyword evidence="1" id="KW-0812">Transmembrane</keyword>
<keyword evidence="1" id="KW-0472">Membrane</keyword>
<proteinExistence type="predicted"/>
<organism evidence="2 3">
    <name type="scientific">Agrococcus baldri</name>
    <dbReference type="NCBI Taxonomy" id="153730"/>
    <lineage>
        <taxon>Bacteria</taxon>
        <taxon>Bacillati</taxon>
        <taxon>Actinomycetota</taxon>
        <taxon>Actinomycetes</taxon>
        <taxon>Micrococcales</taxon>
        <taxon>Microbacteriaceae</taxon>
        <taxon>Agrococcus</taxon>
    </lineage>
</organism>
<gene>
    <name evidence="2" type="ORF">SAMN04487783_0315</name>
</gene>
<protein>
    <submittedName>
        <fullName evidence="2">Uncharacterized protein</fullName>
    </submittedName>
</protein>
<dbReference type="Proteomes" id="UP000198506">
    <property type="component" value="Unassembled WGS sequence"/>
</dbReference>
<evidence type="ECO:0000256" key="1">
    <source>
        <dbReference type="SAM" id="Phobius"/>
    </source>
</evidence>
<evidence type="ECO:0000313" key="2">
    <source>
        <dbReference type="EMBL" id="SFR99132.1"/>
    </source>
</evidence>
<accession>A0AA94KYJ5</accession>
<feature type="transmembrane region" description="Helical" evidence="1">
    <location>
        <begin position="78"/>
        <end position="96"/>
    </location>
</feature>